<reference evidence="1 2" key="1">
    <citation type="journal article" date="2021" name="Hortic Res">
        <title>High-quality reference genome and annotation aids understanding of berry development for evergreen blueberry (Vaccinium darrowii).</title>
        <authorList>
            <person name="Yu J."/>
            <person name="Hulse-Kemp A.M."/>
            <person name="Babiker E."/>
            <person name="Staton M."/>
        </authorList>
    </citation>
    <scope>NUCLEOTIDE SEQUENCE [LARGE SCALE GENOMIC DNA]</scope>
    <source>
        <strain evidence="2">cv. NJ 8807/NJ 8810</strain>
        <tissue evidence="1">Young leaf</tissue>
    </source>
</reference>
<gene>
    <name evidence="1" type="ORF">Vadar_006951</name>
</gene>
<evidence type="ECO:0000313" key="2">
    <source>
        <dbReference type="Proteomes" id="UP000828048"/>
    </source>
</evidence>
<keyword evidence="2" id="KW-1185">Reference proteome</keyword>
<evidence type="ECO:0000313" key="1">
    <source>
        <dbReference type="EMBL" id="KAH7845877.1"/>
    </source>
</evidence>
<dbReference type="Proteomes" id="UP000828048">
    <property type="component" value="Chromosome 5"/>
</dbReference>
<comment type="caution">
    <text evidence="1">The sequence shown here is derived from an EMBL/GenBank/DDBJ whole genome shotgun (WGS) entry which is preliminary data.</text>
</comment>
<accession>A0ACB7XXD2</accession>
<proteinExistence type="predicted"/>
<dbReference type="EMBL" id="CM037155">
    <property type="protein sequence ID" value="KAH7845877.1"/>
    <property type="molecule type" value="Genomic_DNA"/>
</dbReference>
<name>A0ACB7XXD2_9ERIC</name>
<organism evidence="1 2">
    <name type="scientific">Vaccinium darrowii</name>
    <dbReference type="NCBI Taxonomy" id="229202"/>
    <lineage>
        <taxon>Eukaryota</taxon>
        <taxon>Viridiplantae</taxon>
        <taxon>Streptophyta</taxon>
        <taxon>Embryophyta</taxon>
        <taxon>Tracheophyta</taxon>
        <taxon>Spermatophyta</taxon>
        <taxon>Magnoliopsida</taxon>
        <taxon>eudicotyledons</taxon>
        <taxon>Gunneridae</taxon>
        <taxon>Pentapetalae</taxon>
        <taxon>asterids</taxon>
        <taxon>Ericales</taxon>
        <taxon>Ericaceae</taxon>
        <taxon>Vaccinioideae</taxon>
        <taxon>Vaccinieae</taxon>
        <taxon>Vaccinium</taxon>
    </lineage>
</organism>
<sequence>MANAAMDALRERVTQLEKLVGADESDEEVTLVDRLDAVLSSIESHKLAHESHVAQTEAKFAEMLADMTKLSDGMKDKVSSIESDLLVVKRAFLGRSDGLDNRVNMKVPEPKAFGGARNAKELENFLWDMEQYFPAARVPEGERVTITAMYLTGDAKLWWRTRSEDEVHPKIETWESLKKELKEQFLPCNASWLARESLKRLKHTGTVRDYVKEFSSLMLNIKNMSEEDKLFNFMSGLQNWAQLELRRLGVKDLSSAIAAADGLADFKLTNKSNSSESSNSKSKDKNKKKDEKKAGSKKWDKGQKGKSVEEDKRQDKGNFSKGCFICQGPHRAKDCPKREKLNAICLDEGGSGNSDSDGHVRVNPLQLLNVIHADKATPSQRSGLMYVKVMLCNTDVLAMVDIGATHSFVSEGLAQSLGLKVIESSSRIKTVNSTAQAVHGTTSNISLKVGNWNGRVDLMVYPLDDFELILGNEFFLAAKVAVMPYLGGILIADEKQPCFVPRHVKDKRIREGAGGWISAIQVQKGLKKGEATYLAALVEIKPDVQVEVPDEVAELLEEFADVMPPELPKSLPPRRATDHKIELEYLEEYDFEWKHKPRRHNQVADALSRKEVQEYVAAITQVESDLTDRIRENAKADAEYQRLVKQVEEGTVRRYWLDDGLLHAKGERLTSATGLSPFELATGQQPLTPHEVARTRTGGRCPAAHRFAREKQELLLEARDSLSKAAKRMKKYADQGRRSLEFQVGDKVLLKLTPQIWKKINAKTRHRGLIPRFLKPFHEDLENLGRKQAKRAPPVIQKQFDRGVERILDHKTEGQSKKNRRTSYLVKWENSPVREASWEKAETLWQFEKQVEEYLQTLPTRTSASPSGGGLLAP</sequence>
<protein>
    <submittedName>
        <fullName evidence="1">Uncharacterized protein</fullName>
    </submittedName>
</protein>